<dbReference type="Gene3D" id="3.90.25.10">
    <property type="entry name" value="UDP-galactose 4-epimerase, domain 1"/>
    <property type="match status" value="1"/>
</dbReference>
<dbReference type="InterPro" id="IPR036291">
    <property type="entry name" value="NAD(P)-bd_dom_sf"/>
</dbReference>
<dbReference type="PANTHER" id="PTHR42748:SF7">
    <property type="entry name" value="NMRA LIKE REDOX SENSOR 1-RELATED"/>
    <property type="match status" value="1"/>
</dbReference>
<dbReference type="Pfam" id="PF05368">
    <property type="entry name" value="NmrA"/>
    <property type="match status" value="1"/>
</dbReference>
<feature type="domain" description="NmrA-like" evidence="3">
    <location>
        <begin position="4"/>
        <end position="307"/>
    </location>
</feature>
<dbReference type="Proteomes" id="UP000022910">
    <property type="component" value="Unassembled WGS sequence"/>
</dbReference>
<dbReference type="STRING" id="1432141.A0A015MVE3"/>
<dbReference type="InterPro" id="IPR008030">
    <property type="entry name" value="NmrA-like"/>
</dbReference>
<dbReference type="SMR" id="A0A015MVE3"/>
<dbReference type="OrthoDB" id="3358371at2759"/>
<name>A0A015MVE3_RHIIW</name>
<dbReference type="OMA" id="HEVQQGR"/>
<keyword evidence="2" id="KW-0521">NADP</keyword>
<comment type="caution">
    <text evidence="4">The sequence shown here is derived from an EMBL/GenBank/DDBJ whole genome shotgun (WGS) entry which is preliminary data.</text>
</comment>
<comment type="similarity">
    <text evidence="1">Belongs to the NmrA-type oxidoreductase family.</text>
</comment>
<dbReference type="CDD" id="cd05251">
    <property type="entry name" value="NmrA_like_SDR_a"/>
    <property type="match status" value="1"/>
</dbReference>
<organism evidence="4 5">
    <name type="scientific">Rhizophagus irregularis (strain DAOM 197198w)</name>
    <name type="common">Glomus intraradices</name>
    <dbReference type="NCBI Taxonomy" id="1432141"/>
    <lineage>
        <taxon>Eukaryota</taxon>
        <taxon>Fungi</taxon>
        <taxon>Fungi incertae sedis</taxon>
        <taxon>Mucoromycota</taxon>
        <taxon>Glomeromycotina</taxon>
        <taxon>Glomeromycetes</taxon>
        <taxon>Glomerales</taxon>
        <taxon>Glomeraceae</taxon>
        <taxon>Rhizophagus</taxon>
    </lineage>
</organism>
<evidence type="ECO:0000313" key="5">
    <source>
        <dbReference type="Proteomes" id="UP000022910"/>
    </source>
</evidence>
<protein>
    <recommendedName>
        <fullName evidence="3">NmrA-like domain-containing protein</fullName>
    </recommendedName>
</protein>
<evidence type="ECO:0000259" key="3">
    <source>
        <dbReference type="Pfam" id="PF05368"/>
    </source>
</evidence>
<dbReference type="PANTHER" id="PTHR42748">
    <property type="entry name" value="NITROGEN METABOLITE REPRESSION PROTEIN NMRA FAMILY MEMBER"/>
    <property type="match status" value="1"/>
</dbReference>
<keyword evidence="5" id="KW-1185">Reference proteome</keyword>
<evidence type="ECO:0000256" key="2">
    <source>
        <dbReference type="ARBA" id="ARBA00022857"/>
    </source>
</evidence>
<proteinExistence type="inferred from homology"/>
<dbReference type="InterPro" id="IPR051164">
    <property type="entry name" value="NmrA-like_oxidored"/>
</dbReference>
<dbReference type="EMBL" id="JEMT01016501">
    <property type="protein sequence ID" value="EXX70728.1"/>
    <property type="molecule type" value="Genomic_DNA"/>
</dbReference>
<evidence type="ECO:0000313" key="4">
    <source>
        <dbReference type="EMBL" id="EXX70728.1"/>
    </source>
</evidence>
<gene>
    <name evidence="4" type="ORF">RirG_084950</name>
</gene>
<reference evidence="4 5" key="1">
    <citation type="submission" date="2014-02" db="EMBL/GenBank/DDBJ databases">
        <title>Single nucleus genome sequencing reveals high similarity among nuclei of an endomycorrhizal fungus.</title>
        <authorList>
            <person name="Lin K."/>
            <person name="Geurts R."/>
            <person name="Zhang Z."/>
            <person name="Limpens E."/>
            <person name="Saunders D.G."/>
            <person name="Mu D."/>
            <person name="Pang E."/>
            <person name="Cao H."/>
            <person name="Cha H."/>
            <person name="Lin T."/>
            <person name="Zhou Q."/>
            <person name="Shang Y."/>
            <person name="Li Y."/>
            <person name="Ivanov S."/>
            <person name="Sharma T."/>
            <person name="Velzen R.V."/>
            <person name="Ruijter N.D."/>
            <person name="Aanen D.K."/>
            <person name="Win J."/>
            <person name="Kamoun S."/>
            <person name="Bisseling T."/>
            <person name="Huang S."/>
        </authorList>
    </citation>
    <scope>NUCLEOTIDE SEQUENCE [LARGE SCALE GENOMIC DNA]</scope>
    <source>
        <strain evidence="5">DAOM197198w</strain>
    </source>
</reference>
<dbReference type="SUPFAM" id="SSF51735">
    <property type="entry name" value="NAD(P)-binding Rossmann-fold domains"/>
    <property type="match status" value="1"/>
</dbReference>
<dbReference type="GO" id="GO:0005634">
    <property type="term" value="C:nucleus"/>
    <property type="evidence" value="ECO:0007669"/>
    <property type="project" value="TreeGrafter"/>
</dbReference>
<sequence length="314" mass="34854">MSQKPLIVVAGATGSQGGSVANALLDTGLYRVRALTRKTDSDKAKALASKGAEVFKCDLSVKENVKNALSGADIAWIVTNFLDPSISGENPQEEERIGKMIADVAKEVGLNWLFYSSLPDTTTGSGGKYSNIIEFDGKNRVEQYIRKLGIPNVTFIYVCFYNQNFATEIVPFIPNDKGEIEIVIPYVEENDSILLVDVVNDAGPIVAKVIEEGPAKWNGRKVPVAAENVTFKHITDVLTKVTGKTHKLRTINDEDIARDFPFLDIPSFKEMFKWFKEYYSFGPDEELKDISVAKKLHPKIKTFEQYAVETFGKA</sequence>
<dbReference type="Gene3D" id="3.40.50.720">
    <property type="entry name" value="NAD(P)-binding Rossmann-like Domain"/>
    <property type="match status" value="1"/>
</dbReference>
<evidence type="ECO:0000256" key="1">
    <source>
        <dbReference type="ARBA" id="ARBA00006328"/>
    </source>
</evidence>
<dbReference type="AlphaFoldDB" id="A0A015MVE3"/>
<dbReference type="HOGENOM" id="CLU_007383_8_2_1"/>
<accession>A0A015MVE3</accession>